<dbReference type="RefSeq" id="WP_003517976.1">
    <property type="nucleotide sequence ID" value="NZ_CP013828.1"/>
</dbReference>
<keyword evidence="2" id="KW-1003">Cell membrane</keyword>
<dbReference type="AlphaFoldDB" id="A0AB36TGJ2"/>
<name>A0AB36TGJ2_ACETH</name>
<organism evidence="7 8">
    <name type="scientific">Acetivibrio thermocellus AD2</name>
    <dbReference type="NCBI Taxonomy" id="1138384"/>
    <lineage>
        <taxon>Bacteria</taxon>
        <taxon>Bacillati</taxon>
        <taxon>Bacillota</taxon>
        <taxon>Clostridia</taxon>
        <taxon>Eubacteriales</taxon>
        <taxon>Oscillospiraceae</taxon>
        <taxon>Acetivibrio</taxon>
    </lineage>
</organism>
<dbReference type="GO" id="GO:0044781">
    <property type="term" value="P:bacterial-type flagellum organization"/>
    <property type="evidence" value="ECO:0007669"/>
    <property type="project" value="InterPro"/>
</dbReference>
<evidence type="ECO:0000256" key="6">
    <source>
        <dbReference type="SAM" id="Phobius"/>
    </source>
</evidence>
<evidence type="ECO:0000256" key="1">
    <source>
        <dbReference type="ARBA" id="ARBA00004236"/>
    </source>
</evidence>
<evidence type="ECO:0000256" key="5">
    <source>
        <dbReference type="ARBA" id="ARBA00023136"/>
    </source>
</evidence>
<comment type="caution">
    <text evidence="7">The sequence shown here is derived from an EMBL/GenBank/DDBJ whole genome shotgun (WGS) entry which is preliminary data.</text>
</comment>
<accession>A0AB36TGJ2</accession>
<protein>
    <submittedName>
        <fullName evidence="7">Flagellar protein FliO/FliZ</fullName>
    </submittedName>
</protein>
<reference evidence="7 8" key="1">
    <citation type="submission" date="2017-09" db="EMBL/GenBank/DDBJ databases">
        <title>Evaluation of Pacific Biosciences Sequencing Technology to Finishing C. thermocellum Genome Sequences.</title>
        <authorList>
            <person name="Brown S."/>
        </authorList>
    </citation>
    <scope>NUCLEOTIDE SEQUENCE [LARGE SCALE GENOMIC DNA]</scope>
    <source>
        <strain evidence="7 8">AD2</strain>
    </source>
</reference>
<dbReference type="GeneID" id="35805472"/>
<proteinExistence type="predicted"/>
<evidence type="ECO:0000256" key="2">
    <source>
        <dbReference type="ARBA" id="ARBA00022475"/>
    </source>
</evidence>
<keyword evidence="7" id="KW-0966">Cell projection</keyword>
<dbReference type="Proteomes" id="UP000223596">
    <property type="component" value="Unassembled WGS sequence"/>
</dbReference>
<keyword evidence="7" id="KW-0969">Cilium</keyword>
<keyword evidence="7" id="KW-0282">Flagellum</keyword>
<keyword evidence="5 6" id="KW-0472">Membrane</keyword>
<evidence type="ECO:0000256" key="4">
    <source>
        <dbReference type="ARBA" id="ARBA00022989"/>
    </source>
</evidence>
<dbReference type="InterPro" id="IPR022781">
    <property type="entry name" value="Flagellar_biosynth_FliO"/>
</dbReference>
<keyword evidence="3 6" id="KW-0812">Transmembrane</keyword>
<evidence type="ECO:0000313" key="7">
    <source>
        <dbReference type="EMBL" id="PFH03022.1"/>
    </source>
</evidence>
<keyword evidence="4 6" id="KW-1133">Transmembrane helix</keyword>
<dbReference type="GO" id="GO:0016020">
    <property type="term" value="C:membrane"/>
    <property type="evidence" value="ECO:0007669"/>
    <property type="project" value="InterPro"/>
</dbReference>
<feature type="transmembrane region" description="Helical" evidence="6">
    <location>
        <begin position="6"/>
        <end position="24"/>
    </location>
</feature>
<evidence type="ECO:0000313" key="8">
    <source>
        <dbReference type="Proteomes" id="UP000223596"/>
    </source>
</evidence>
<dbReference type="Pfam" id="PF04347">
    <property type="entry name" value="FliO"/>
    <property type="match status" value="1"/>
</dbReference>
<comment type="subcellular location">
    <subcellularLocation>
        <location evidence="1">Cell membrane</location>
    </subcellularLocation>
</comment>
<gene>
    <name evidence="7" type="ORF">M972_111818</name>
</gene>
<dbReference type="EMBL" id="PDBW01000001">
    <property type="protein sequence ID" value="PFH03022.1"/>
    <property type="molecule type" value="Genomic_DNA"/>
</dbReference>
<evidence type="ECO:0000256" key="3">
    <source>
        <dbReference type="ARBA" id="ARBA00022692"/>
    </source>
</evidence>
<sequence length="165" mass="18678">METFISAVMFTVVFGSVLFLAYVTTKFIGTRTNKIVKGKYIKIIETVNLGFDSRLHLVKAGEEFVLISTCGKNVQMLAKVKLEGYYSDEAEETENDFKFREIFSKYAQGFSKKMEGMSFFKAESGEKEQTGSVPVFNTNLNRLKKITASIASYKTEDGEEYTNEN</sequence>